<reference evidence="1" key="2">
    <citation type="submission" date="2021-03" db="UniProtKB">
        <authorList>
            <consortium name="EnsemblPlants"/>
        </authorList>
    </citation>
    <scope>IDENTIFICATION</scope>
</reference>
<keyword evidence="2" id="KW-1185">Reference proteome</keyword>
<evidence type="ECO:0000313" key="1">
    <source>
        <dbReference type="EnsemblPlants" id="cds.evm.model.02.941"/>
    </source>
</evidence>
<name>A0A803P3A9_CANSA</name>
<reference evidence="1" key="1">
    <citation type="submission" date="2018-11" db="EMBL/GenBank/DDBJ databases">
        <authorList>
            <person name="Grassa J C."/>
        </authorList>
    </citation>
    <scope>NUCLEOTIDE SEQUENCE [LARGE SCALE GENOMIC DNA]</scope>
</reference>
<sequence>MSNNKIASLKTEDGLKVTSKQDMSKVIQDYFSNLFQASSIDNSAIAATLATIPVSVTMDMNETLLKPFTKADVEMALQTMGRDKSSGIDGMSAMFYQNNWDVVGSMVTSIVLSVLNDGAEPTPLN</sequence>
<dbReference type="AlphaFoldDB" id="A0A803P3A9"/>
<evidence type="ECO:0000313" key="2">
    <source>
        <dbReference type="Proteomes" id="UP000596661"/>
    </source>
</evidence>
<dbReference type="Gramene" id="evm.model.02.941">
    <property type="protein sequence ID" value="cds.evm.model.02.941"/>
    <property type="gene ID" value="evm.TU.02.941"/>
</dbReference>
<organism evidence="1 2">
    <name type="scientific">Cannabis sativa</name>
    <name type="common">Hemp</name>
    <name type="synonym">Marijuana</name>
    <dbReference type="NCBI Taxonomy" id="3483"/>
    <lineage>
        <taxon>Eukaryota</taxon>
        <taxon>Viridiplantae</taxon>
        <taxon>Streptophyta</taxon>
        <taxon>Embryophyta</taxon>
        <taxon>Tracheophyta</taxon>
        <taxon>Spermatophyta</taxon>
        <taxon>Magnoliopsida</taxon>
        <taxon>eudicotyledons</taxon>
        <taxon>Gunneridae</taxon>
        <taxon>Pentapetalae</taxon>
        <taxon>rosids</taxon>
        <taxon>fabids</taxon>
        <taxon>Rosales</taxon>
        <taxon>Cannabaceae</taxon>
        <taxon>Cannabis</taxon>
    </lineage>
</organism>
<dbReference type="Proteomes" id="UP000596661">
    <property type="component" value="Chromosome 2"/>
</dbReference>
<dbReference type="EnsemblPlants" id="evm.model.02.941">
    <property type="protein sequence ID" value="cds.evm.model.02.941"/>
    <property type="gene ID" value="evm.TU.02.941"/>
</dbReference>
<dbReference type="EMBL" id="UZAU01000144">
    <property type="status" value="NOT_ANNOTATED_CDS"/>
    <property type="molecule type" value="Genomic_DNA"/>
</dbReference>
<protein>
    <submittedName>
        <fullName evidence="1">Uncharacterized protein</fullName>
    </submittedName>
</protein>
<proteinExistence type="predicted"/>
<accession>A0A803P3A9</accession>